<feature type="compositionally biased region" description="Low complexity" evidence="1">
    <location>
        <begin position="32"/>
        <end position="44"/>
    </location>
</feature>
<feature type="region of interest" description="Disordered" evidence="1">
    <location>
        <begin position="1"/>
        <end position="44"/>
    </location>
</feature>
<comment type="caution">
    <text evidence="3">The sequence shown here is derived from an EMBL/GenBank/DDBJ whole genome shotgun (WGS) entry which is preliminary data.</text>
</comment>
<feature type="region of interest" description="Disordered" evidence="1">
    <location>
        <begin position="363"/>
        <end position="383"/>
    </location>
</feature>
<evidence type="ECO:0000313" key="4">
    <source>
        <dbReference type="Proteomes" id="UP000449547"/>
    </source>
</evidence>
<evidence type="ECO:0000259" key="2">
    <source>
        <dbReference type="Pfam" id="PF21204"/>
    </source>
</evidence>
<protein>
    <recommendedName>
        <fullName evidence="2">Ell binding protein Ebp1 C-terminal domain-containing protein</fullName>
    </recommendedName>
</protein>
<dbReference type="OMA" id="EMISAYH"/>
<feature type="compositionally biased region" description="Low complexity" evidence="1">
    <location>
        <begin position="95"/>
        <end position="104"/>
    </location>
</feature>
<feature type="region of interest" description="Disordered" evidence="1">
    <location>
        <begin position="58"/>
        <end position="114"/>
    </location>
</feature>
<evidence type="ECO:0000256" key="1">
    <source>
        <dbReference type="SAM" id="MobiDB-lite"/>
    </source>
</evidence>
<feature type="compositionally biased region" description="Low complexity" evidence="1">
    <location>
        <begin position="76"/>
        <end position="85"/>
    </location>
</feature>
<dbReference type="OrthoDB" id="284473at2759"/>
<dbReference type="GeneID" id="54778713"/>
<keyword evidence="4" id="KW-1185">Reference proteome</keyword>
<accession>A0A642V1H0</accession>
<dbReference type="EMBL" id="SWFT01000004">
    <property type="protein sequence ID" value="KAA8908747.1"/>
    <property type="molecule type" value="Genomic_DNA"/>
</dbReference>
<reference evidence="3 4" key="1">
    <citation type="submission" date="2019-07" db="EMBL/GenBank/DDBJ databases">
        <title>Genome assembly of two rare yeast pathogens: Diutina rugosa and Trichomonascus ciferrii.</title>
        <authorList>
            <person name="Mixao V."/>
            <person name="Saus E."/>
            <person name="Hansen A."/>
            <person name="Lass-Flor C."/>
            <person name="Gabaldon T."/>
        </authorList>
    </citation>
    <scope>NUCLEOTIDE SEQUENCE [LARGE SCALE GENOMIC DNA]</scope>
    <source>
        <strain evidence="3 4">CBS 613</strain>
    </source>
</reference>
<evidence type="ECO:0000313" key="3">
    <source>
        <dbReference type="EMBL" id="KAA8908747.1"/>
    </source>
</evidence>
<dbReference type="VEuPathDB" id="FungiDB:DIURU_000060"/>
<gene>
    <name evidence="3" type="ORF">DIURU_000060</name>
</gene>
<dbReference type="Proteomes" id="UP000449547">
    <property type="component" value="Unassembled WGS sequence"/>
</dbReference>
<proteinExistence type="predicted"/>
<dbReference type="AlphaFoldDB" id="A0A642V1H0"/>
<sequence length="435" mass="47579">MKSSIFNDAKPRTKPKRPAPVHANGSIKRSLAPPSSASTTPKKSWNLDELISAYQESGELPPILSPTLPKRDGEESISSLPLLSPTLPPIFTAVSPSKSPSKAATPRETSPAPTHKYRVKWISQMEAAKPRFLVRITFDPAYYRTRIKASSAASSATSSAASSGASMAKLKSPMKLQGLGITSSQSPAPSTQADPEAIANKNHWLGLARTAKTQCLEKESDDVRALVAGLDAVLMYIISHDIDERIRVATNGLPSERHWRALDADIKAVIQRLAKANPPHSSLAEFFNLFTKLLHTCRAVIQLRIHSVLRKVAASYNAKGTEQKVISVQSEALKAYDNFSDCLVAAKPASIYSLVPSRLPQTFRRKQTSLEKPPSESRVDPKDRIRPSKASFYLPIGPYSTLSEMAGLLYSATNEFIEIFNNNSGKRMEYTLNAN</sequence>
<dbReference type="RefSeq" id="XP_034015175.1">
    <property type="nucleotide sequence ID" value="XM_034158866.1"/>
</dbReference>
<dbReference type="InterPro" id="IPR049403">
    <property type="entry name" value="Ebp1_C"/>
</dbReference>
<feature type="compositionally biased region" description="Basic and acidic residues" evidence="1">
    <location>
        <begin position="373"/>
        <end position="383"/>
    </location>
</feature>
<organism evidence="3 4">
    <name type="scientific">Diutina rugosa</name>
    <name type="common">Yeast</name>
    <name type="synonym">Candida rugosa</name>
    <dbReference type="NCBI Taxonomy" id="5481"/>
    <lineage>
        <taxon>Eukaryota</taxon>
        <taxon>Fungi</taxon>
        <taxon>Dikarya</taxon>
        <taxon>Ascomycota</taxon>
        <taxon>Saccharomycotina</taxon>
        <taxon>Pichiomycetes</taxon>
        <taxon>Debaryomycetaceae</taxon>
        <taxon>Diutina</taxon>
    </lineage>
</organism>
<name>A0A642V1H0_DIURU</name>
<dbReference type="Pfam" id="PF21204">
    <property type="entry name" value="Ebp1_C"/>
    <property type="match status" value="1"/>
</dbReference>
<feature type="domain" description="Ell binding protein Ebp1 C-terminal" evidence="2">
    <location>
        <begin position="182"/>
        <end position="365"/>
    </location>
</feature>